<dbReference type="AlphaFoldDB" id="A0AA88QMJ5"/>
<keyword evidence="1" id="KW-0175">Coiled coil</keyword>
<sequence>MAQMERRFPREFLRWTLMRRTMDDRAKNIISCGLDINEYDRVSACETAREMRRLLEVTHEGTNLVKESKIDMLVQQYEAFKMKENESTNEMYSRFTLIINGLKLLGKTYPEKEIIRKVLRSLPKRWETKVTAIQEAKDLNVLKLEELVGSLMTHEIMRKIHDEEETTLKKWNLTLKAEASKEPAESSDDSDQDMTFITQSDKKMSEDDDIAQLCFMDKDDHSDEVTTSENFDYDKLELSFLELSENHEKLKLKNAALKKKTLSLIDTVEELVSENEELDENFEFYITENAFLKNDLMASKKENSDLSSEIQSLRSVKTPVENELLKSQLEIISTQKGSLEKEIKDLNLTLSKFTQGRENL</sequence>
<gene>
    <name evidence="2" type="ORF">RJ640_026076</name>
</gene>
<dbReference type="PANTHER" id="PTHR34676:SF8">
    <property type="entry name" value="TRANSMEMBRANE PROTEIN"/>
    <property type="match status" value="1"/>
</dbReference>
<feature type="coiled-coil region" evidence="1">
    <location>
        <begin position="233"/>
        <end position="295"/>
    </location>
</feature>
<comment type="caution">
    <text evidence="2">The sequence shown here is derived from an EMBL/GenBank/DDBJ whole genome shotgun (WGS) entry which is preliminary data.</text>
</comment>
<proteinExistence type="predicted"/>
<dbReference type="Pfam" id="PF14223">
    <property type="entry name" value="Retrotran_gag_2"/>
    <property type="match status" value="1"/>
</dbReference>
<name>A0AA88QMJ5_9ASTE</name>
<evidence type="ECO:0000256" key="1">
    <source>
        <dbReference type="SAM" id="Coils"/>
    </source>
</evidence>
<dbReference type="PANTHER" id="PTHR34676">
    <property type="entry name" value="DUF4219 DOMAIN-CONTAINING PROTEIN-RELATED"/>
    <property type="match status" value="1"/>
</dbReference>
<reference evidence="2" key="1">
    <citation type="submission" date="2022-12" db="EMBL/GenBank/DDBJ databases">
        <title>Draft genome assemblies for two species of Escallonia (Escalloniales).</title>
        <authorList>
            <person name="Chanderbali A."/>
            <person name="Dervinis C."/>
            <person name="Anghel I."/>
            <person name="Soltis D."/>
            <person name="Soltis P."/>
            <person name="Zapata F."/>
        </authorList>
    </citation>
    <scope>NUCLEOTIDE SEQUENCE</scope>
    <source>
        <strain evidence="2">UCBG92.1500</strain>
        <tissue evidence="2">Leaf</tissue>
    </source>
</reference>
<accession>A0AA88QMJ5</accession>
<keyword evidence="3" id="KW-1185">Reference proteome</keyword>
<dbReference type="EMBL" id="JAVXUO010003005">
    <property type="protein sequence ID" value="KAK2967521.1"/>
    <property type="molecule type" value="Genomic_DNA"/>
</dbReference>
<evidence type="ECO:0000313" key="2">
    <source>
        <dbReference type="EMBL" id="KAK2967521.1"/>
    </source>
</evidence>
<evidence type="ECO:0000313" key="3">
    <source>
        <dbReference type="Proteomes" id="UP001187471"/>
    </source>
</evidence>
<organism evidence="2 3">
    <name type="scientific">Escallonia rubra</name>
    <dbReference type="NCBI Taxonomy" id="112253"/>
    <lineage>
        <taxon>Eukaryota</taxon>
        <taxon>Viridiplantae</taxon>
        <taxon>Streptophyta</taxon>
        <taxon>Embryophyta</taxon>
        <taxon>Tracheophyta</taxon>
        <taxon>Spermatophyta</taxon>
        <taxon>Magnoliopsida</taxon>
        <taxon>eudicotyledons</taxon>
        <taxon>Gunneridae</taxon>
        <taxon>Pentapetalae</taxon>
        <taxon>asterids</taxon>
        <taxon>campanulids</taxon>
        <taxon>Escalloniales</taxon>
        <taxon>Escalloniaceae</taxon>
        <taxon>Escallonia</taxon>
    </lineage>
</organism>
<protein>
    <submittedName>
        <fullName evidence="2">Uncharacterized protein</fullName>
    </submittedName>
</protein>
<dbReference type="Proteomes" id="UP001187471">
    <property type="component" value="Unassembled WGS sequence"/>
</dbReference>